<evidence type="ECO:0000313" key="2">
    <source>
        <dbReference type="Proteomes" id="UP000789366"/>
    </source>
</evidence>
<protein>
    <submittedName>
        <fullName evidence="1">14195_t:CDS:1</fullName>
    </submittedName>
</protein>
<evidence type="ECO:0000313" key="1">
    <source>
        <dbReference type="EMBL" id="CAG8737439.1"/>
    </source>
</evidence>
<reference evidence="1" key="1">
    <citation type="submission" date="2021-06" db="EMBL/GenBank/DDBJ databases">
        <authorList>
            <person name="Kallberg Y."/>
            <person name="Tangrot J."/>
            <person name="Rosling A."/>
        </authorList>
    </citation>
    <scope>NUCLEOTIDE SEQUENCE</scope>
    <source>
        <strain evidence="1">28 12/20/2015</strain>
    </source>
</reference>
<name>A0ACA9Q5K4_9GLOM</name>
<accession>A0ACA9Q5K4</accession>
<dbReference type="EMBL" id="CAJVPW010036314">
    <property type="protein sequence ID" value="CAG8737439.1"/>
    <property type="molecule type" value="Genomic_DNA"/>
</dbReference>
<comment type="caution">
    <text evidence="1">The sequence shown here is derived from an EMBL/GenBank/DDBJ whole genome shotgun (WGS) entry which is preliminary data.</text>
</comment>
<organism evidence="1 2">
    <name type="scientific">Cetraspora pellucida</name>
    <dbReference type="NCBI Taxonomy" id="1433469"/>
    <lineage>
        <taxon>Eukaryota</taxon>
        <taxon>Fungi</taxon>
        <taxon>Fungi incertae sedis</taxon>
        <taxon>Mucoromycota</taxon>
        <taxon>Glomeromycotina</taxon>
        <taxon>Glomeromycetes</taxon>
        <taxon>Diversisporales</taxon>
        <taxon>Gigasporaceae</taxon>
        <taxon>Cetraspora</taxon>
    </lineage>
</organism>
<dbReference type="Proteomes" id="UP000789366">
    <property type="component" value="Unassembled WGS sequence"/>
</dbReference>
<keyword evidence="2" id="KW-1185">Reference proteome</keyword>
<feature type="non-terminal residue" evidence="1">
    <location>
        <position position="1"/>
    </location>
</feature>
<proteinExistence type="predicted"/>
<feature type="non-terminal residue" evidence="1">
    <location>
        <position position="41"/>
    </location>
</feature>
<gene>
    <name evidence="1" type="ORF">SPELUC_LOCUS13546</name>
</gene>
<sequence length="41" mass="5000">ASKQRKKYQKEKNTKAIEETPKRRRKHKMKEASNHYSVIKD</sequence>